<dbReference type="EMBL" id="KN832572">
    <property type="protein sequence ID" value="KII84063.1"/>
    <property type="molecule type" value="Genomic_DNA"/>
</dbReference>
<proteinExistence type="predicted"/>
<gene>
    <name evidence="1" type="ORF">PLICRDRAFT_46394</name>
</gene>
<dbReference type="Proteomes" id="UP000053263">
    <property type="component" value="Unassembled WGS sequence"/>
</dbReference>
<organism evidence="1 2">
    <name type="scientific">Plicaturopsis crispa FD-325 SS-3</name>
    <dbReference type="NCBI Taxonomy" id="944288"/>
    <lineage>
        <taxon>Eukaryota</taxon>
        <taxon>Fungi</taxon>
        <taxon>Dikarya</taxon>
        <taxon>Basidiomycota</taxon>
        <taxon>Agaricomycotina</taxon>
        <taxon>Agaricomycetes</taxon>
        <taxon>Agaricomycetidae</taxon>
        <taxon>Amylocorticiales</taxon>
        <taxon>Amylocorticiaceae</taxon>
        <taxon>Plicatura</taxon>
        <taxon>Plicaturopsis crispa</taxon>
    </lineage>
</organism>
<evidence type="ECO:0000313" key="2">
    <source>
        <dbReference type="Proteomes" id="UP000053263"/>
    </source>
</evidence>
<reference evidence="1 2" key="1">
    <citation type="submission" date="2014-06" db="EMBL/GenBank/DDBJ databases">
        <title>Evolutionary Origins and Diversification of the Mycorrhizal Mutualists.</title>
        <authorList>
            <consortium name="DOE Joint Genome Institute"/>
            <consortium name="Mycorrhizal Genomics Consortium"/>
            <person name="Kohler A."/>
            <person name="Kuo A."/>
            <person name="Nagy L.G."/>
            <person name="Floudas D."/>
            <person name="Copeland A."/>
            <person name="Barry K.W."/>
            <person name="Cichocki N."/>
            <person name="Veneault-Fourrey C."/>
            <person name="LaButti K."/>
            <person name="Lindquist E.A."/>
            <person name="Lipzen A."/>
            <person name="Lundell T."/>
            <person name="Morin E."/>
            <person name="Murat C."/>
            <person name="Riley R."/>
            <person name="Ohm R."/>
            <person name="Sun H."/>
            <person name="Tunlid A."/>
            <person name="Henrissat B."/>
            <person name="Grigoriev I.V."/>
            <person name="Hibbett D.S."/>
            <person name="Martin F."/>
        </authorList>
    </citation>
    <scope>NUCLEOTIDE SEQUENCE [LARGE SCALE GENOMIC DNA]</scope>
    <source>
        <strain evidence="1 2">FD-325 SS-3</strain>
    </source>
</reference>
<evidence type="ECO:0000313" key="1">
    <source>
        <dbReference type="EMBL" id="KII84063.1"/>
    </source>
</evidence>
<accession>A0A0C9T7B1</accession>
<dbReference type="HOGENOM" id="CLU_3069719_0_0_1"/>
<keyword evidence="2" id="KW-1185">Reference proteome</keyword>
<dbReference type="AlphaFoldDB" id="A0A0C9T7B1"/>
<sequence>MAQKGAQLSRLVCATGCQSRFMVTRKNAQLSRLASTRAPVFAALTPTCRSRCR</sequence>
<protein>
    <submittedName>
        <fullName evidence="1">Unplaced genomic scaffold PLICRscaffold_19, whole genome shotgun sequence</fullName>
    </submittedName>
</protein>
<name>A0A0C9T7B1_PLICR</name>